<keyword evidence="1" id="KW-0812">Transmembrane</keyword>
<protein>
    <submittedName>
        <fullName evidence="2">Uncharacterized protein</fullName>
    </submittedName>
</protein>
<gene>
    <name evidence="2" type="ORF">TNO010_60008</name>
</gene>
<dbReference type="EMBL" id="OENE01000052">
    <property type="protein sequence ID" value="SOU89899.1"/>
    <property type="molecule type" value="Genomic_DNA"/>
</dbReference>
<name>A0A2I2MBG8_9FLAO</name>
<evidence type="ECO:0000313" key="3">
    <source>
        <dbReference type="Proteomes" id="UP000490060"/>
    </source>
</evidence>
<evidence type="ECO:0000256" key="1">
    <source>
        <dbReference type="SAM" id="Phobius"/>
    </source>
</evidence>
<evidence type="ECO:0000313" key="2">
    <source>
        <dbReference type="EMBL" id="SOU89899.1"/>
    </source>
</evidence>
<keyword evidence="1" id="KW-1133">Transmembrane helix</keyword>
<accession>A0A2I2MBG8</accession>
<organism evidence="2 3">
    <name type="scientific">Tenacibaculum finnmarkense genomovar ulcerans</name>
    <dbReference type="NCBI Taxonomy" id="2781388"/>
    <lineage>
        <taxon>Bacteria</taxon>
        <taxon>Pseudomonadati</taxon>
        <taxon>Bacteroidota</taxon>
        <taxon>Flavobacteriia</taxon>
        <taxon>Flavobacteriales</taxon>
        <taxon>Flavobacteriaceae</taxon>
        <taxon>Tenacibaculum</taxon>
        <taxon>Tenacibaculum finnmarkense</taxon>
    </lineage>
</organism>
<keyword evidence="1" id="KW-0472">Membrane</keyword>
<reference evidence="2 3" key="1">
    <citation type="submission" date="2017-11" db="EMBL/GenBank/DDBJ databases">
        <authorList>
            <person name="Duchaud E."/>
        </authorList>
    </citation>
    <scope>NUCLEOTIDE SEQUENCE [LARGE SCALE GENOMIC DNA]</scope>
    <source>
        <strain evidence="2 3">TNO010</strain>
    </source>
</reference>
<feature type="transmembrane region" description="Helical" evidence="1">
    <location>
        <begin position="22"/>
        <end position="40"/>
    </location>
</feature>
<proteinExistence type="predicted"/>
<dbReference type="AlphaFoldDB" id="A0A2I2MBG8"/>
<sequence length="221" mass="25154">MNNKNTPIIGRTIFDWMSENKVIILLIIVFIILMFFYIIFREKHNIKLSNKGLEINPIESVSNKIDAVTKENKPITPKIKDSKTLKTEVKTQETSIIVENQPSNINFGNNSVVGNNINSTITINPKEKLTKDENRKLIEELNLALISAKRNKKSCVMLLPVSNHPKALELIDDIKPFLINQGYNVVPRNIGMYIINPIPEKKITFNANQGECLHIIISCFN</sequence>
<dbReference type="Proteomes" id="UP000490060">
    <property type="component" value="Unassembled WGS sequence"/>
</dbReference>